<accession>A0A8G0PAM5</accession>
<dbReference type="EMBL" id="CP075864">
    <property type="protein sequence ID" value="QYS93482.1"/>
    <property type="molecule type" value="Genomic_DNA"/>
</dbReference>
<gene>
    <name evidence="1" type="ORF">H0G86_000857</name>
</gene>
<reference evidence="1 2" key="1">
    <citation type="journal article" date="2021" name="BMC Genomics">
        <title>Telomere-to-telomere genome assembly of asparaginase-producing Trichoderma simmonsii.</title>
        <authorList>
            <person name="Chung D."/>
            <person name="Kwon Y.M."/>
            <person name="Yang Y."/>
        </authorList>
    </citation>
    <scope>NUCLEOTIDE SEQUENCE [LARGE SCALE GENOMIC DNA]</scope>
    <source>
        <strain evidence="1 2">GH-Sj1</strain>
    </source>
</reference>
<evidence type="ECO:0000313" key="2">
    <source>
        <dbReference type="Proteomes" id="UP000826661"/>
    </source>
</evidence>
<protein>
    <submittedName>
        <fullName evidence="1">Uncharacterized protein</fullName>
    </submittedName>
</protein>
<evidence type="ECO:0000313" key="1">
    <source>
        <dbReference type="EMBL" id="QYS93482.1"/>
    </source>
</evidence>
<dbReference type="Proteomes" id="UP000826661">
    <property type="component" value="Chromosome I"/>
</dbReference>
<keyword evidence="2" id="KW-1185">Reference proteome</keyword>
<name>A0A8G0PAM5_9HYPO</name>
<dbReference type="AlphaFoldDB" id="A0A8G0PAM5"/>
<organism evidence="1 2">
    <name type="scientific">Trichoderma simmonsii</name>
    <dbReference type="NCBI Taxonomy" id="1491479"/>
    <lineage>
        <taxon>Eukaryota</taxon>
        <taxon>Fungi</taxon>
        <taxon>Dikarya</taxon>
        <taxon>Ascomycota</taxon>
        <taxon>Pezizomycotina</taxon>
        <taxon>Sordariomycetes</taxon>
        <taxon>Hypocreomycetidae</taxon>
        <taxon>Hypocreales</taxon>
        <taxon>Hypocreaceae</taxon>
        <taxon>Trichoderma</taxon>
    </lineage>
</organism>
<proteinExistence type="predicted"/>
<sequence>MQTGPPRAAFRINGLVPDNGCLSTTAPSALKQCPVLVHKLACARDGFNTMRSCWSRLRMAIWANAGADHRRELKDQQESPSFICHEKQKVIAFPFFPLLQVWMTNTVGDTTHLSR</sequence>